<name>A0A8S2N5X8_9BILA</name>
<proteinExistence type="predicted"/>
<accession>A0A8S2N5X8</accession>
<evidence type="ECO:0000313" key="3">
    <source>
        <dbReference type="Proteomes" id="UP000682733"/>
    </source>
</evidence>
<gene>
    <name evidence="1" type="ORF">OVA965_LOCUS22573</name>
    <name evidence="2" type="ORF">TMI583_LOCUS23287</name>
</gene>
<dbReference type="Proteomes" id="UP000677228">
    <property type="component" value="Unassembled WGS sequence"/>
</dbReference>
<sequence length="170" mass="20032">MKKHLRLFTEARQENHGAVRCFQFQDSQCKRIDRTSDIDDRTRVHGHASIARQNQARQIRYCGPSSTIMSGKPQDKNRILADGKKFSGKGRMTDAQTIKFKIYFAKAIRESKTNLDKLYQKSWAIFKHHYSTDKQPMHDWCDPKWANTFKQHQMVNNLIIIQNPTFHKHT</sequence>
<protein>
    <submittedName>
        <fullName evidence="2">Uncharacterized protein</fullName>
    </submittedName>
</protein>
<organism evidence="2 3">
    <name type="scientific">Didymodactylos carnosus</name>
    <dbReference type="NCBI Taxonomy" id="1234261"/>
    <lineage>
        <taxon>Eukaryota</taxon>
        <taxon>Metazoa</taxon>
        <taxon>Spiralia</taxon>
        <taxon>Gnathifera</taxon>
        <taxon>Rotifera</taxon>
        <taxon>Eurotatoria</taxon>
        <taxon>Bdelloidea</taxon>
        <taxon>Philodinida</taxon>
        <taxon>Philodinidae</taxon>
        <taxon>Didymodactylos</taxon>
    </lineage>
</organism>
<evidence type="ECO:0000313" key="1">
    <source>
        <dbReference type="EMBL" id="CAF1171035.1"/>
    </source>
</evidence>
<dbReference type="EMBL" id="CAJNOK010012783">
    <property type="protein sequence ID" value="CAF1171035.1"/>
    <property type="molecule type" value="Genomic_DNA"/>
</dbReference>
<dbReference type="AlphaFoldDB" id="A0A8S2N5X8"/>
<evidence type="ECO:0000313" key="2">
    <source>
        <dbReference type="EMBL" id="CAF3982388.1"/>
    </source>
</evidence>
<dbReference type="EMBL" id="CAJOBA010034307">
    <property type="protein sequence ID" value="CAF3982388.1"/>
    <property type="molecule type" value="Genomic_DNA"/>
</dbReference>
<comment type="caution">
    <text evidence="2">The sequence shown here is derived from an EMBL/GenBank/DDBJ whole genome shotgun (WGS) entry which is preliminary data.</text>
</comment>
<dbReference type="Proteomes" id="UP000682733">
    <property type="component" value="Unassembled WGS sequence"/>
</dbReference>
<reference evidence="2" key="1">
    <citation type="submission" date="2021-02" db="EMBL/GenBank/DDBJ databases">
        <authorList>
            <person name="Nowell W R."/>
        </authorList>
    </citation>
    <scope>NUCLEOTIDE SEQUENCE</scope>
</reference>